<protein>
    <submittedName>
        <fullName evidence="3">Pecanex-like protein</fullName>
    </submittedName>
</protein>
<organism evidence="3">
    <name type="scientific">Brugia timori</name>
    <dbReference type="NCBI Taxonomy" id="42155"/>
    <lineage>
        <taxon>Eukaryota</taxon>
        <taxon>Metazoa</taxon>
        <taxon>Ecdysozoa</taxon>
        <taxon>Nematoda</taxon>
        <taxon>Chromadorea</taxon>
        <taxon>Rhabditida</taxon>
        <taxon>Spirurina</taxon>
        <taxon>Spiruromorpha</taxon>
        <taxon>Filarioidea</taxon>
        <taxon>Onchocercidae</taxon>
        <taxon>Brugia</taxon>
    </lineage>
</organism>
<dbReference type="Proteomes" id="UP000280834">
    <property type="component" value="Unassembled WGS sequence"/>
</dbReference>
<reference evidence="1 2" key="2">
    <citation type="submission" date="2018-11" db="EMBL/GenBank/DDBJ databases">
        <authorList>
            <consortium name="Pathogen Informatics"/>
        </authorList>
    </citation>
    <scope>NUCLEOTIDE SEQUENCE [LARGE SCALE GENOMIC DNA]</scope>
</reference>
<dbReference type="WBParaSite" id="BTMF_0000495501-mRNA-1">
    <property type="protein sequence ID" value="BTMF_0000495501-mRNA-1"/>
    <property type="gene ID" value="BTMF_0000495501"/>
</dbReference>
<reference evidence="3" key="1">
    <citation type="submission" date="2017-02" db="UniProtKB">
        <authorList>
            <consortium name="WormBaseParasite"/>
        </authorList>
    </citation>
    <scope>IDENTIFICATION</scope>
</reference>
<keyword evidence="2" id="KW-1185">Reference proteome</keyword>
<name>A0A0R3QF11_9BILA</name>
<dbReference type="EMBL" id="UZAG01004123">
    <property type="protein sequence ID" value="VDO16409.1"/>
    <property type="molecule type" value="Genomic_DNA"/>
</dbReference>
<gene>
    <name evidence="1" type="ORF">BTMF_LOCUS4241</name>
</gene>
<evidence type="ECO:0000313" key="3">
    <source>
        <dbReference type="WBParaSite" id="BTMF_0000495501-mRNA-1"/>
    </source>
</evidence>
<evidence type="ECO:0000313" key="2">
    <source>
        <dbReference type="Proteomes" id="UP000280834"/>
    </source>
</evidence>
<evidence type="ECO:0000313" key="1">
    <source>
        <dbReference type="EMBL" id="VDO16409.1"/>
    </source>
</evidence>
<accession>A0A0R3QF11</accession>
<proteinExistence type="predicted"/>
<sequence>YRSSSDVSNVSSDTTSSNWKASLRRDIEFRIADNRDEPPSSVLICLTPSLFSCSNMRSTSSGDLINNHSNLSSFLITQAERSAANTPVAWDICVMSMRASNLMNPSAAQFNPSWAIKILSH</sequence>
<dbReference type="AlphaFoldDB" id="A0A0R3QF11"/>